<dbReference type="InterPro" id="IPR011992">
    <property type="entry name" value="EF-hand-dom_pair"/>
</dbReference>
<dbReference type="InterPro" id="IPR018247">
    <property type="entry name" value="EF_Hand_1_Ca_BS"/>
</dbReference>
<accession>A0A6S7JUK5</accession>
<dbReference type="InterPro" id="IPR028846">
    <property type="entry name" value="Recoverin"/>
</dbReference>
<evidence type="ECO:0000313" key="4">
    <source>
        <dbReference type="EMBL" id="CAB4036445.1"/>
    </source>
</evidence>
<protein>
    <submittedName>
        <fullName evidence="4">Sarcoplasmic calcium-binding</fullName>
    </submittedName>
</protein>
<dbReference type="SUPFAM" id="SSF47473">
    <property type="entry name" value="EF-hand"/>
    <property type="match status" value="1"/>
</dbReference>
<dbReference type="PANTHER" id="PTHR23055">
    <property type="entry name" value="CALCIUM BINDING PROTEINS"/>
    <property type="match status" value="1"/>
</dbReference>
<dbReference type="Pfam" id="PF13202">
    <property type="entry name" value="EF-hand_5"/>
    <property type="match status" value="1"/>
</dbReference>
<dbReference type="SMART" id="SM00054">
    <property type="entry name" value="EFh"/>
    <property type="match status" value="3"/>
</dbReference>
<proteinExistence type="predicted"/>
<evidence type="ECO:0000256" key="1">
    <source>
        <dbReference type="ARBA" id="ARBA00022723"/>
    </source>
</evidence>
<sequence length="184" mass="20884">MNMSVTEQQKAYHLRKLRTRCHRMDINHDGYLSREDFELMAKRLVEHASGITKEKSEEIYAAFLGIADYIGLKPGVKIPLEEAAKIGSDRRLSPEQPTENIDDLLFDCIDTNSDGHISIEEFKVYFKVIGHDMSDEEIKHSFDTIDSNGGGEISREEFIAAANDFYCGVEETELSNAFYGKLLP</sequence>
<organism evidence="4 5">
    <name type="scientific">Paramuricea clavata</name>
    <name type="common">Red gorgonian</name>
    <name type="synonym">Violescent sea-whip</name>
    <dbReference type="NCBI Taxonomy" id="317549"/>
    <lineage>
        <taxon>Eukaryota</taxon>
        <taxon>Metazoa</taxon>
        <taxon>Cnidaria</taxon>
        <taxon>Anthozoa</taxon>
        <taxon>Octocorallia</taxon>
        <taxon>Malacalcyonacea</taxon>
        <taxon>Plexauridae</taxon>
        <taxon>Paramuricea</taxon>
    </lineage>
</organism>
<dbReference type="PROSITE" id="PS00018">
    <property type="entry name" value="EF_HAND_1"/>
    <property type="match status" value="3"/>
</dbReference>
<keyword evidence="1" id="KW-0479">Metal-binding</keyword>
<dbReference type="CDD" id="cd00051">
    <property type="entry name" value="EFh"/>
    <property type="match status" value="1"/>
</dbReference>
<dbReference type="EMBL" id="CACRXK020022040">
    <property type="protein sequence ID" value="CAB4036445.1"/>
    <property type="molecule type" value="Genomic_DNA"/>
</dbReference>
<gene>
    <name evidence="4" type="ORF">PACLA_8A084618</name>
</gene>
<reference evidence="4" key="1">
    <citation type="submission" date="2020-04" db="EMBL/GenBank/DDBJ databases">
        <authorList>
            <person name="Alioto T."/>
            <person name="Alioto T."/>
            <person name="Gomez Garrido J."/>
        </authorList>
    </citation>
    <scope>NUCLEOTIDE SEQUENCE</scope>
    <source>
        <strain evidence="4">A484AB</strain>
    </source>
</reference>
<name>A0A6S7JUK5_PARCT</name>
<keyword evidence="2" id="KW-0677">Repeat</keyword>
<dbReference type="GO" id="GO:0005509">
    <property type="term" value="F:calcium ion binding"/>
    <property type="evidence" value="ECO:0007669"/>
    <property type="project" value="InterPro"/>
</dbReference>
<dbReference type="Proteomes" id="UP001152795">
    <property type="component" value="Unassembled WGS sequence"/>
</dbReference>
<dbReference type="InterPro" id="IPR002048">
    <property type="entry name" value="EF_hand_dom"/>
</dbReference>
<dbReference type="Gene3D" id="1.10.238.10">
    <property type="entry name" value="EF-hand"/>
    <property type="match status" value="1"/>
</dbReference>
<keyword evidence="3" id="KW-0106">Calcium</keyword>
<dbReference type="OrthoDB" id="427950at2759"/>
<evidence type="ECO:0000313" key="5">
    <source>
        <dbReference type="Proteomes" id="UP001152795"/>
    </source>
</evidence>
<evidence type="ECO:0000256" key="2">
    <source>
        <dbReference type="ARBA" id="ARBA00022737"/>
    </source>
</evidence>
<evidence type="ECO:0000256" key="3">
    <source>
        <dbReference type="ARBA" id="ARBA00022837"/>
    </source>
</evidence>
<comment type="caution">
    <text evidence="4">The sequence shown here is derived from an EMBL/GenBank/DDBJ whole genome shotgun (WGS) entry which is preliminary data.</text>
</comment>
<keyword evidence="5" id="KW-1185">Reference proteome</keyword>
<dbReference type="AlphaFoldDB" id="A0A6S7JUK5"/>
<dbReference type="Pfam" id="PF13499">
    <property type="entry name" value="EF-hand_7"/>
    <property type="match status" value="1"/>
</dbReference>
<dbReference type="PROSITE" id="PS50222">
    <property type="entry name" value="EF_HAND_2"/>
    <property type="match status" value="3"/>
</dbReference>